<keyword evidence="2" id="KW-1185">Reference proteome</keyword>
<accession>C7NHM7</accession>
<dbReference type="KEGG" id="kse:Ksed_13550"/>
<proteinExistence type="predicted"/>
<evidence type="ECO:0000313" key="1">
    <source>
        <dbReference type="EMBL" id="ACV06384.1"/>
    </source>
</evidence>
<name>C7NHM7_KYTSD</name>
<gene>
    <name evidence="1" type="ordered locus">Ksed_13550</name>
</gene>
<dbReference type="AlphaFoldDB" id="C7NHM7"/>
<dbReference type="STRING" id="478801.Ksed_13550"/>
<dbReference type="eggNOG" id="ENOG5031ZF0">
    <property type="taxonomic scope" value="Bacteria"/>
</dbReference>
<organism evidence="1 2">
    <name type="scientific">Kytococcus sedentarius (strain ATCC 14392 / DSM 20547 / JCM 11482 / CCUG 33030 / NBRC 15357 / NCTC 11040 / CCM 314 / 541)</name>
    <name type="common">Micrococcus sedentarius</name>
    <dbReference type="NCBI Taxonomy" id="478801"/>
    <lineage>
        <taxon>Bacteria</taxon>
        <taxon>Bacillati</taxon>
        <taxon>Actinomycetota</taxon>
        <taxon>Actinomycetes</taxon>
        <taxon>Micrococcales</taxon>
        <taxon>Kytococcaceae</taxon>
        <taxon>Kytococcus</taxon>
    </lineage>
</organism>
<sequence length="251" mass="25366">MAVTAALWGTELLAGRVPVNGVVDRAAGPADSVTPELVEALSVSVPAWGEVGERLVVPLLPRPGRAGLLPVGPEALGAGTATSSVGVLVAPSLGEGFVLHLTPFGHVLDGGWLLDAERVACRPVPHHALEQVGLRAAQRGLAAAVRSGTELLETLGAPPVWAGERAGGHTAGSAAELPRRVPPEVLDLLERAAAVAAMTTEGRETHAAVGAATAGRHRALTELHHAALDALEAGSLSAARGLGANRSGTRD</sequence>
<dbReference type="Proteomes" id="UP000006666">
    <property type="component" value="Chromosome"/>
</dbReference>
<reference evidence="1 2" key="1">
    <citation type="journal article" date="2009" name="Stand. Genomic Sci.">
        <title>Complete genome sequence of Kytococcus sedentarius type strain (541).</title>
        <authorList>
            <person name="Sims D."/>
            <person name="Brettin T."/>
            <person name="Detter J.C."/>
            <person name="Han C."/>
            <person name="Lapidus A."/>
            <person name="Copeland A."/>
            <person name="Glavina Del Rio T."/>
            <person name="Nolan M."/>
            <person name="Chen F."/>
            <person name="Lucas S."/>
            <person name="Tice H."/>
            <person name="Cheng J.F."/>
            <person name="Bruce D."/>
            <person name="Goodwin L."/>
            <person name="Pitluck S."/>
            <person name="Ovchinnikova G."/>
            <person name="Pati A."/>
            <person name="Ivanova N."/>
            <person name="Mavrommatis K."/>
            <person name="Chen A."/>
            <person name="Palaniappan K."/>
            <person name="D'haeseleer P."/>
            <person name="Chain P."/>
            <person name="Bristow J."/>
            <person name="Eisen J.A."/>
            <person name="Markowitz V."/>
            <person name="Hugenholtz P."/>
            <person name="Schneider S."/>
            <person name="Goker M."/>
            <person name="Pukall R."/>
            <person name="Kyrpides N.C."/>
            <person name="Klenk H.P."/>
        </authorList>
    </citation>
    <scope>NUCLEOTIDE SEQUENCE [LARGE SCALE GENOMIC DNA]</scope>
    <source>
        <strain evidence="2">ATCC 14392 / DSM 20547 / JCM 11482 / CCUG 33030 / NBRC 15357 / NCTC 11040 / CCM 314 / 541</strain>
    </source>
</reference>
<dbReference type="EMBL" id="CP001686">
    <property type="protein sequence ID" value="ACV06384.1"/>
    <property type="molecule type" value="Genomic_DNA"/>
</dbReference>
<evidence type="ECO:0000313" key="2">
    <source>
        <dbReference type="Proteomes" id="UP000006666"/>
    </source>
</evidence>
<protein>
    <submittedName>
        <fullName evidence="1">Uncharacterized protein</fullName>
    </submittedName>
</protein>
<dbReference type="HOGENOM" id="CLU_1106027_0_0_11"/>